<name>A0ABQ5GQG7_9ASTR</name>
<organism evidence="1 2">
    <name type="scientific">Tanacetum coccineum</name>
    <dbReference type="NCBI Taxonomy" id="301880"/>
    <lineage>
        <taxon>Eukaryota</taxon>
        <taxon>Viridiplantae</taxon>
        <taxon>Streptophyta</taxon>
        <taxon>Embryophyta</taxon>
        <taxon>Tracheophyta</taxon>
        <taxon>Spermatophyta</taxon>
        <taxon>Magnoliopsida</taxon>
        <taxon>eudicotyledons</taxon>
        <taxon>Gunneridae</taxon>
        <taxon>Pentapetalae</taxon>
        <taxon>asterids</taxon>
        <taxon>campanulids</taxon>
        <taxon>Asterales</taxon>
        <taxon>Asteraceae</taxon>
        <taxon>Asteroideae</taxon>
        <taxon>Anthemideae</taxon>
        <taxon>Anthemidinae</taxon>
        <taxon>Tanacetum</taxon>
    </lineage>
</organism>
<evidence type="ECO:0000313" key="2">
    <source>
        <dbReference type="Proteomes" id="UP001151760"/>
    </source>
</evidence>
<dbReference type="EMBL" id="BQNB010018719">
    <property type="protein sequence ID" value="GJT77534.1"/>
    <property type="molecule type" value="Genomic_DNA"/>
</dbReference>
<accession>A0ABQ5GQG7</accession>
<dbReference type="PANTHER" id="PTHR36617">
    <property type="entry name" value="PROTEIN, PUTATIVE-RELATED"/>
    <property type="match status" value="1"/>
</dbReference>
<keyword evidence="2" id="KW-1185">Reference proteome</keyword>
<proteinExistence type="predicted"/>
<reference evidence="1" key="1">
    <citation type="journal article" date="2022" name="Int. J. Mol. Sci.">
        <title>Draft Genome of Tanacetum Coccineum: Genomic Comparison of Closely Related Tanacetum-Family Plants.</title>
        <authorList>
            <person name="Yamashiro T."/>
            <person name="Shiraishi A."/>
            <person name="Nakayama K."/>
            <person name="Satake H."/>
        </authorList>
    </citation>
    <scope>NUCLEOTIDE SEQUENCE</scope>
</reference>
<evidence type="ECO:0000313" key="1">
    <source>
        <dbReference type="EMBL" id="GJT77534.1"/>
    </source>
</evidence>
<gene>
    <name evidence="1" type="ORF">Tco_1044259</name>
</gene>
<protein>
    <submittedName>
        <fullName evidence="1">Uncharacterized protein</fullName>
    </submittedName>
</protein>
<dbReference type="Proteomes" id="UP001151760">
    <property type="component" value="Unassembled WGS sequence"/>
</dbReference>
<dbReference type="PANTHER" id="PTHR36617:SF5">
    <property type="entry name" value="OS05G0421675 PROTEIN"/>
    <property type="match status" value="1"/>
</dbReference>
<reference evidence="1" key="2">
    <citation type="submission" date="2022-01" db="EMBL/GenBank/DDBJ databases">
        <authorList>
            <person name="Yamashiro T."/>
            <person name="Shiraishi A."/>
            <person name="Satake H."/>
            <person name="Nakayama K."/>
        </authorList>
    </citation>
    <scope>NUCLEOTIDE SEQUENCE</scope>
</reference>
<sequence length="422" mass="47074">MVLVSSFHKIGSMWVKFGLATARMMLARKRLCIKTNRDDNILEKFKIIVKGKSFVVRAKELFVWSPSFVEVTEADDIHDRGTSLSRLGQEGLEIPIHRRTVRGRVLIFDADVNAVELIRAFPKFLQASNLTSPLSDVRVANNVDDSISYWEMIGSIENIQKRRKLVLLAILEEMISVGGKAWKCSGHGDQEHLGNTISMLLLVNLSVPKAVPQSMDSIRRNFLMVFLMSETKDLLGLAGSNGSCVKVGNGMSTSFWHDQWLGDSCLRLSYPRLFALENNKVCSVAAKMSAPFVSSLRRDVRGGEESAQLSRISDLLDTVLGQMKIPITVNFGCGRSLWIVFLLGLICIGVEFRFSPDLLSFCCEALENLDDLCFVALGKSYCVVQNRCWKECFTLPGGVSGHIETISSSLIQIFENMVFLKT</sequence>
<comment type="caution">
    <text evidence="1">The sequence shown here is derived from an EMBL/GenBank/DDBJ whole genome shotgun (WGS) entry which is preliminary data.</text>
</comment>